<organism evidence="10 11">
    <name type="scientific">Phyllobacterium phragmitis</name>
    <dbReference type="NCBI Taxonomy" id="2670329"/>
    <lineage>
        <taxon>Bacteria</taxon>
        <taxon>Pseudomonadati</taxon>
        <taxon>Pseudomonadota</taxon>
        <taxon>Alphaproteobacteria</taxon>
        <taxon>Hyphomicrobiales</taxon>
        <taxon>Phyllobacteriaceae</taxon>
        <taxon>Phyllobacterium</taxon>
    </lineage>
</organism>
<protein>
    <recommendedName>
        <fullName evidence="7">Glycerol dehydrogenase</fullName>
        <ecNumber evidence="6">1.1.1.6</ecNumber>
    </recommendedName>
</protein>
<comment type="caution">
    <text evidence="10">The sequence shown here is derived from an EMBL/GenBank/DDBJ whole genome shotgun (WGS) entry which is preliminary data.</text>
</comment>
<name>A0ABQ0H445_9HYPH</name>
<dbReference type="SUPFAM" id="SSF56796">
    <property type="entry name" value="Dehydroquinate synthase-like"/>
    <property type="match status" value="1"/>
</dbReference>
<evidence type="ECO:0000256" key="1">
    <source>
        <dbReference type="ARBA" id="ARBA00007358"/>
    </source>
</evidence>
<evidence type="ECO:0000259" key="9">
    <source>
        <dbReference type="Pfam" id="PF00465"/>
    </source>
</evidence>
<evidence type="ECO:0000256" key="2">
    <source>
        <dbReference type="ARBA" id="ARBA00022723"/>
    </source>
</evidence>
<gene>
    <name evidence="10" type="ORF">PPNSA23_36430</name>
</gene>
<dbReference type="Proteomes" id="UP001628091">
    <property type="component" value="Unassembled WGS sequence"/>
</dbReference>
<dbReference type="PROSITE" id="PS00913">
    <property type="entry name" value="ADH_IRON_1"/>
    <property type="match status" value="1"/>
</dbReference>
<evidence type="ECO:0000256" key="6">
    <source>
        <dbReference type="ARBA" id="ARBA00039147"/>
    </source>
</evidence>
<keyword evidence="4" id="KW-0520">NAD</keyword>
<evidence type="ECO:0000256" key="7">
    <source>
        <dbReference type="ARBA" id="ARBA00040132"/>
    </source>
</evidence>
<dbReference type="Gene3D" id="3.40.50.1970">
    <property type="match status" value="1"/>
</dbReference>
<dbReference type="EMBL" id="BAAFZP010000002">
    <property type="protein sequence ID" value="GAB1583700.1"/>
    <property type="molecule type" value="Genomic_DNA"/>
</dbReference>
<dbReference type="PANTHER" id="PTHR43616:SF5">
    <property type="entry name" value="GLYCEROL DEHYDROGENASE 1"/>
    <property type="match status" value="1"/>
</dbReference>
<evidence type="ECO:0000313" key="10">
    <source>
        <dbReference type="EMBL" id="GAB1583700.1"/>
    </source>
</evidence>
<comment type="pathway">
    <text evidence="5">Polyol metabolism; glycerol fermentation; glycerone phosphate from glycerol (oxidative route): step 1/2.</text>
</comment>
<evidence type="ECO:0000256" key="3">
    <source>
        <dbReference type="ARBA" id="ARBA00023002"/>
    </source>
</evidence>
<comment type="catalytic activity">
    <reaction evidence="8">
        <text>glycerol + NAD(+) = dihydroxyacetone + NADH + H(+)</text>
        <dbReference type="Rhea" id="RHEA:13769"/>
        <dbReference type="ChEBI" id="CHEBI:15378"/>
        <dbReference type="ChEBI" id="CHEBI:16016"/>
        <dbReference type="ChEBI" id="CHEBI:17754"/>
        <dbReference type="ChEBI" id="CHEBI:57540"/>
        <dbReference type="ChEBI" id="CHEBI:57945"/>
        <dbReference type="EC" id="1.1.1.6"/>
    </reaction>
</comment>
<dbReference type="RefSeq" id="WP_407866259.1">
    <property type="nucleotide sequence ID" value="NZ_BAAFZP010000002.1"/>
</dbReference>
<dbReference type="InterPro" id="IPR001670">
    <property type="entry name" value="ADH_Fe/GldA"/>
</dbReference>
<dbReference type="PANTHER" id="PTHR43616">
    <property type="entry name" value="GLYCEROL DEHYDROGENASE"/>
    <property type="match status" value="1"/>
</dbReference>
<keyword evidence="2" id="KW-0479">Metal-binding</keyword>
<evidence type="ECO:0000256" key="4">
    <source>
        <dbReference type="ARBA" id="ARBA00023027"/>
    </source>
</evidence>
<evidence type="ECO:0000256" key="8">
    <source>
        <dbReference type="ARBA" id="ARBA00049006"/>
    </source>
</evidence>
<dbReference type="CDD" id="cd08170">
    <property type="entry name" value="GlyDH"/>
    <property type="match status" value="1"/>
</dbReference>
<dbReference type="InterPro" id="IPR018211">
    <property type="entry name" value="ADH_Fe_CS"/>
</dbReference>
<dbReference type="Gene3D" id="1.20.1090.10">
    <property type="entry name" value="Dehydroquinate synthase-like - alpha domain"/>
    <property type="match status" value="1"/>
</dbReference>
<dbReference type="NCBIfam" id="NF006941">
    <property type="entry name" value="PRK09423.1"/>
    <property type="match status" value="1"/>
</dbReference>
<keyword evidence="3" id="KW-0560">Oxidoreductase</keyword>
<feature type="domain" description="Alcohol dehydrogenase iron-type/glycerol dehydrogenase GldA" evidence="9">
    <location>
        <begin position="17"/>
        <end position="162"/>
    </location>
</feature>
<dbReference type="Pfam" id="PF00465">
    <property type="entry name" value="Fe-ADH"/>
    <property type="match status" value="1"/>
</dbReference>
<reference evidence="10 11" key="1">
    <citation type="submission" date="2024-10" db="EMBL/GenBank/DDBJ databases">
        <title>Isolation, draft genome sequencing and identification of Phyllobacterium sp. NSA23, isolated from leaf soil.</title>
        <authorList>
            <person name="Akita H."/>
        </authorList>
    </citation>
    <scope>NUCLEOTIDE SEQUENCE [LARGE SCALE GENOMIC DNA]</scope>
    <source>
        <strain evidence="10 11">NSA23</strain>
    </source>
</reference>
<sequence length="363" mass="37821">MLVKADQAGTVRGARFPGRYIQGPGVIARLGAEAKAFGDKAIVLLDNGIFDLLKADIDATFAEGPAVEIIRHGGECSEKAIVSLADVAKAAGASVIIGAGGGKALDTAKAAARDVSLPVIVFPTIAASDAPCSALAVVYNEDGTVAYDTFLARNPDLVLVDTALIARAPARFLAAGIGDALATWYEADSCRQSGAFNCMKMPGVPLAYEIARFCRDTIFAFGAAALQECDAKSAGPALERVVEANILLSGIGFESGGVAAAHAIHHGLCELDDVHHHLHGEKVAIGVLAGLKLHGLEDEYERVRQFCLSVRLPTKLADIGIAEVTPEKLATVAKRACRAGEIIHNEPIPVTEAMVIKALEALV</sequence>
<dbReference type="InterPro" id="IPR016205">
    <property type="entry name" value="Glycerol_DH"/>
</dbReference>
<keyword evidence="11" id="KW-1185">Reference proteome</keyword>
<dbReference type="PROSITE" id="PS00060">
    <property type="entry name" value="ADH_IRON_2"/>
    <property type="match status" value="1"/>
</dbReference>
<evidence type="ECO:0000313" key="11">
    <source>
        <dbReference type="Proteomes" id="UP001628091"/>
    </source>
</evidence>
<accession>A0ABQ0H445</accession>
<dbReference type="EC" id="1.1.1.6" evidence="6"/>
<comment type="similarity">
    <text evidence="1">Belongs to the iron-containing alcohol dehydrogenase family.</text>
</comment>
<dbReference type="PIRSF" id="PIRSF000112">
    <property type="entry name" value="Glycerol_dehydrogenase"/>
    <property type="match status" value="1"/>
</dbReference>
<proteinExistence type="inferred from homology"/>
<evidence type="ECO:0000256" key="5">
    <source>
        <dbReference type="ARBA" id="ARBA00037918"/>
    </source>
</evidence>